<reference evidence="1 2" key="1">
    <citation type="submission" date="2022-06" db="EMBL/GenBank/DDBJ databases">
        <title>Runella sp. S5 genome sequencing.</title>
        <authorList>
            <person name="Park S."/>
        </authorList>
    </citation>
    <scope>NUCLEOTIDE SEQUENCE [LARGE SCALE GENOMIC DNA]</scope>
    <source>
        <strain evidence="1 2">S5</strain>
    </source>
</reference>
<evidence type="ECO:0000313" key="2">
    <source>
        <dbReference type="Proteomes" id="UP001204772"/>
    </source>
</evidence>
<organism evidence="1 2">
    <name type="scientific">Runella salmonicolor</name>
    <dbReference type="NCBI Taxonomy" id="2950278"/>
    <lineage>
        <taxon>Bacteria</taxon>
        <taxon>Pseudomonadati</taxon>
        <taxon>Bacteroidota</taxon>
        <taxon>Cytophagia</taxon>
        <taxon>Cytophagales</taxon>
        <taxon>Spirosomataceae</taxon>
        <taxon>Runella</taxon>
    </lineage>
</organism>
<proteinExistence type="predicted"/>
<evidence type="ECO:0008006" key="3">
    <source>
        <dbReference type="Google" id="ProtNLM"/>
    </source>
</evidence>
<accession>A0ABT1FRV5</accession>
<protein>
    <recommendedName>
        <fullName evidence="3">Phage tail protein</fullName>
    </recommendedName>
</protein>
<dbReference type="RefSeq" id="WP_253530027.1">
    <property type="nucleotide sequence ID" value="NZ_JAMZEL010000008.1"/>
</dbReference>
<comment type="caution">
    <text evidence="1">The sequence shown here is derived from an EMBL/GenBank/DDBJ whole genome shotgun (WGS) entry which is preliminary data.</text>
</comment>
<name>A0ABT1FRV5_9BACT</name>
<evidence type="ECO:0000313" key="1">
    <source>
        <dbReference type="EMBL" id="MCP1384464.1"/>
    </source>
</evidence>
<keyword evidence="2" id="KW-1185">Reference proteome</keyword>
<sequence length="366" mass="39121">MPTFATLEQYVTTVTNKLTKPRRGVDGSEGVLVSDVLSALVDCGTYVTDGLNSIVGKANRSGDTFTGAVTIIASTASLVNPDVGLLVGHTGGTSGIQMDSWGDSTKQVYLKNWNGKFELVAKNGINLRTDGTFAEDINFLTGADVRLKIAHNGNLIVGGLADNGLAKFQAPSISLGLNNWQYCSDGTERLFYGSAITYHRVASGGVMIMMFGSGENYNLTHNVFGLNNDSYCDISQFALTGAPAAGSRQWVHRKEASGVDYRFFDWNGSSARDWWNVYASTQKMSLAQIIHANYGSNVGIGTSTPDASAILDLKSNTKGLLLPQLTTTERNAVPVSAARKGLLIINVTTNKLNFYNGSAWEAVTSA</sequence>
<gene>
    <name evidence="1" type="ORF">NCI00_18645</name>
</gene>
<dbReference type="EMBL" id="JAMZEL010000008">
    <property type="protein sequence ID" value="MCP1384464.1"/>
    <property type="molecule type" value="Genomic_DNA"/>
</dbReference>
<dbReference type="Proteomes" id="UP001204772">
    <property type="component" value="Unassembled WGS sequence"/>
</dbReference>